<dbReference type="AlphaFoldDB" id="A0A9K3IQY6"/>
<accession>A0A9K3IQY6</accession>
<protein>
    <submittedName>
        <fullName evidence="1">Uncharacterized protein</fullName>
    </submittedName>
</protein>
<gene>
    <name evidence="1" type="ORF">HanXRQr2_Chr06g0243731</name>
</gene>
<evidence type="ECO:0000313" key="1">
    <source>
        <dbReference type="EMBL" id="KAF5801059.1"/>
    </source>
</evidence>
<dbReference type="EMBL" id="MNCJ02000321">
    <property type="protein sequence ID" value="KAF5801059.1"/>
    <property type="molecule type" value="Genomic_DNA"/>
</dbReference>
<dbReference type="Proteomes" id="UP000215914">
    <property type="component" value="Unassembled WGS sequence"/>
</dbReference>
<dbReference type="Gramene" id="mRNA:HanXRQr2_Chr06g0243731">
    <property type="protein sequence ID" value="CDS:HanXRQr2_Chr06g0243731.1"/>
    <property type="gene ID" value="HanXRQr2_Chr06g0243731"/>
</dbReference>
<name>A0A9K3IQY6_HELAN</name>
<keyword evidence="2" id="KW-1185">Reference proteome</keyword>
<organism evidence="1 2">
    <name type="scientific">Helianthus annuus</name>
    <name type="common">Common sunflower</name>
    <dbReference type="NCBI Taxonomy" id="4232"/>
    <lineage>
        <taxon>Eukaryota</taxon>
        <taxon>Viridiplantae</taxon>
        <taxon>Streptophyta</taxon>
        <taxon>Embryophyta</taxon>
        <taxon>Tracheophyta</taxon>
        <taxon>Spermatophyta</taxon>
        <taxon>Magnoliopsida</taxon>
        <taxon>eudicotyledons</taxon>
        <taxon>Gunneridae</taxon>
        <taxon>Pentapetalae</taxon>
        <taxon>asterids</taxon>
        <taxon>campanulids</taxon>
        <taxon>Asterales</taxon>
        <taxon>Asteraceae</taxon>
        <taxon>Asteroideae</taxon>
        <taxon>Heliantheae alliance</taxon>
        <taxon>Heliantheae</taxon>
        <taxon>Helianthus</taxon>
    </lineage>
</organism>
<proteinExistence type="predicted"/>
<comment type="caution">
    <text evidence="1">The sequence shown here is derived from an EMBL/GenBank/DDBJ whole genome shotgun (WGS) entry which is preliminary data.</text>
</comment>
<sequence length="55" mass="6728">MYTDKGASCCVVYDTVIHRCSFRMMEVDKYIYIYILKNLTFETNRNNYVRFIRKT</sequence>
<evidence type="ECO:0000313" key="2">
    <source>
        <dbReference type="Proteomes" id="UP000215914"/>
    </source>
</evidence>
<reference evidence="1" key="1">
    <citation type="journal article" date="2017" name="Nature">
        <title>The sunflower genome provides insights into oil metabolism, flowering and Asterid evolution.</title>
        <authorList>
            <person name="Badouin H."/>
            <person name="Gouzy J."/>
            <person name="Grassa C.J."/>
            <person name="Murat F."/>
            <person name="Staton S.E."/>
            <person name="Cottret L."/>
            <person name="Lelandais-Briere C."/>
            <person name="Owens G.L."/>
            <person name="Carrere S."/>
            <person name="Mayjonade B."/>
            <person name="Legrand L."/>
            <person name="Gill N."/>
            <person name="Kane N.C."/>
            <person name="Bowers J.E."/>
            <person name="Hubner S."/>
            <person name="Bellec A."/>
            <person name="Berard A."/>
            <person name="Berges H."/>
            <person name="Blanchet N."/>
            <person name="Boniface M.C."/>
            <person name="Brunel D."/>
            <person name="Catrice O."/>
            <person name="Chaidir N."/>
            <person name="Claudel C."/>
            <person name="Donnadieu C."/>
            <person name="Faraut T."/>
            <person name="Fievet G."/>
            <person name="Helmstetter N."/>
            <person name="King M."/>
            <person name="Knapp S.J."/>
            <person name="Lai Z."/>
            <person name="Le Paslier M.C."/>
            <person name="Lippi Y."/>
            <person name="Lorenzon L."/>
            <person name="Mandel J.R."/>
            <person name="Marage G."/>
            <person name="Marchand G."/>
            <person name="Marquand E."/>
            <person name="Bret-Mestries E."/>
            <person name="Morien E."/>
            <person name="Nambeesan S."/>
            <person name="Nguyen T."/>
            <person name="Pegot-Espagnet P."/>
            <person name="Pouilly N."/>
            <person name="Raftis F."/>
            <person name="Sallet E."/>
            <person name="Schiex T."/>
            <person name="Thomas J."/>
            <person name="Vandecasteele C."/>
            <person name="Vares D."/>
            <person name="Vear F."/>
            <person name="Vautrin S."/>
            <person name="Crespi M."/>
            <person name="Mangin B."/>
            <person name="Burke J.M."/>
            <person name="Salse J."/>
            <person name="Munos S."/>
            <person name="Vincourt P."/>
            <person name="Rieseberg L.H."/>
            <person name="Langlade N.B."/>
        </authorList>
    </citation>
    <scope>NUCLEOTIDE SEQUENCE</scope>
    <source>
        <tissue evidence="1">Leaves</tissue>
    </source>
</reference>
<reference evidence="1" key="2">
    <citation type="submission" date="2020-06" db="EMBL/GenBank/DDBJ databases">
        <title>Helianthus annuus Genome sequencing and assembly Release 2.</title>
        <authorList>
            <person name="Gouzy J."/>
            <person name="Langlade N."/>
            <person name="Munos S."/>
        </authorList>
    </citation>
    <scope>NUCLEOTIDE SEQUENCE</scope>
    <source>
        <tissue evidence="1">Leaves</tissue>
    </source>
</reference>